<dbReference type="PANTHER" id="PTHR22589">
    <property type="entry name" value="CARNITINE O-ACYLTRANSFERASE"/>
    <property type="match status" value="1"/>
</dbReference>
<dbReference type="Gene3D" id="3.30.559.70">
    <property type="entry name" value="Choline/Carnitine o-acyltransferase, domain 2"/>
    <property type="match status" value="2"/>
</dbReference>
<dbReference type="Pfam" id="PF00755">
    <property type="entry name" value="Carn_acyltransf"/>
    <property type="match status" value="2"/>
</dbReference>
<evidence type="ECO:0000256" key="2">
    <source>
        <dbReference type="ARBA" id="ARBA00022679"/>
    </source>
</evidence>
<evidence type="ECO:0000256" key="1">
    <source>
        <dbReference type="ARBA" id="ARBA00005232"/>
    </source>
</evidence>
<reference evidence="5" key="1">
    <citation type="submission" date="2022-11" db="EMBL/GenBank/DDBJ databases">
        <title>Centuries of genome instability and evolution in soft-shell clam transmissible cancer (bioRxiv).</title>
        <authorList>
            <person name="Hart S.F.M."/>
            <person name="Yonemitsu M.A."/>
            <person name="Giersch R.M."/>
            <person name="Beal B.F."/>
            <person name="Arriagada G."/>
            <person name="Davis B.W."/>
            <person name="Ostrander E.A."/>
            <person name="Goff S.P."/>
            <person name="Metzger M.J."/>
        </authorList>
    </citation>
    <scope>NUCLEOTIDE SEQUENCE</scope>
    <source>
        <strain evidence="5">MELC-2E11</strain>
        <tissue evidence="5">Siphon/mantle</tissue>
    </source>
</reference>
<organism evidence="5 6">
    <name type="scientific">Mya arenaria</name>
    <name type="common">Soft-shell clam</name>
    <dbReference type="NCBI Taxonomy" id="6604"/>
    <lineage>
        <taxon>Eukaryota</taxon>
        <taxon>Metazoa</taxon>
        <taxon>Spiralia</taxon>
        <taxon>Lophotrochozoa</taxon>
        <taxon>Mollusca</taxon>
        <taxon>Bivalvia</taxon>
        <taxon>Autobranchia</taxon>
        <taxon>Heteroconchia</taxon>
        <taxon>Euheterodonta</taxon>
        <taxon>Imparidentia</taxon>
        <taxon>Neoheterodontei</taxon>
        <taxon>Myida</taxon>
        <taxon>Myoidea</taxon>
        <taxon>Myidae</taxon>
        <taxon>Mya</taxon>
    </lineage>
</organism>
<keyword evidence="6" id="KW-1185">Reference proteome</keyword>
<evidence type="ECO:0000313" key="6">
    <source>
        <dbReference type="Proteomes" id="UP001164746"/>
    </source>
</evidence>
<evidence type="ECO:0000313" key="5">
    <source>
        <dbReference type="EMBL" id="WAQ94748.1"/>
    </source>
</evidence>
<evidence type="ECO:0000256" key="3">
    <source>
        <dbReference type="ARBA" id="ARBA00023315"/>
    </source>
</evidence>
<dbReference type="InterPro" id="IPR039551">
    <property type="entry name" value="Cho/carn_acyl_trans"/>
</dbReference>
<dbReference type="InterPro" id="IPR000542">
    <property type="entry name" value="Carn_acyl_trans"/>
</dbReference>
<accession>A0ABY7DCV6</accession>
<evidence type="ECO:0000259" key="4">
    <source>
        <dbReference type="Pfam" id="PF00755"/>
    </source>
</evidence>
<keyword evidence="3" id="KW-0012">Acyltransferase</keyword>
<feature type="domain" description="Choline/carnitine acyltransferase" evidence="4">
    <location>
        <begin position="296"/>
        <end position="411"/>
    </location>
</feature>
<proteinExistence type="inferred from homology"/>
<dbReference type="Gene3D" id="3.30.559.10">
    <property type="entry name" value="Chloramphenicol acetyltransferase-like domain"/>
    <property type="match status" value="2"/>
</dbReference>
<dbReference type="InterPro" id="IPR042231">
    <property type="entry name" value="Cho/carn_acyl_trans_2"/>
</dbReference>
<dbReference type="EMBL" id="CP111012">
    <property type="protein sequence ID" value="WAQ94748.1"/>
    <property type="molecule type" value="Genomic_DNA"/>
</dbReference>
<feature type="domain" description="Choline/carnitine acyltransferase" evidence="4">
    <location>
        <begin position="27"/>
        <end position="250"/>
    </location>
</feature>
<dbReference type="PANTHER" id="PTHR22589:SF67">
    <property type="entry name" value="PEROXISOMAL CARNITINE O-OCTANOYLTRANSFERASE"/>
    <property type="match status" value="1"/>
</dbReference>
<dbReference type="SUPFAM" id="SSF52777">
    <property type="entry name" value="CoA-dependent acyltransferases"/>
    <property type="match status" value="2"/>
</dbReference>
<keyword evidence="2" id="KW-0808">Transferase</keyword>
<comment type="similarity">
    <text evidence="1">Belongs to the carnitine/choline acetyltransferase family.</text>
</comment>
<name>A0ABY7DCV6_MYAAR</name>
<sequence length="426" mass="49568">MEERDVDAMFVSKDVKTFEFDQELPSLPVPSLQHTLDRYLDSDEEYRQTEFLAQQFASGVGKELQNQLLSRAANRKNWLSQYWLDYGYLNCREPLCPMLNFSGPMPYMNHYLNKTEGSQLHHAAMMTYYYLQCWKLIRLERLKPDLDSKGRHMTMDQFRRLFSTCRIPAPQRDHLNAYFKTESEGPTPFHIVVQCRGRIFVIKAVDDKEEPLTPLELQDQFQKIRDQCDNQPEGLGIGALTGENRTTWAQSSIMCVILDDTSPQDETEMCQLALAGDSSNRWFDKSLTYVGTKEIRKMEAPKELVFTVDNVVHRAISNAKLTYNQIANNLQVKINHFTKYGKTFLRKLKLHPDTHVQMMLQYAYYKRHGKPAPTYQTGTTRRFYNARTETVRSCTPEAIEFAKAMMDPKLTVSPEAVTPTNYKDIW</sequence>
<dbReference type="InterPro" id="IPR023213">
    <property type="entry name" value="CAT-like_dom_sf"/>
</dbReference>
<feature type="non-terminal residue" evidence="5">
    <location>
        <position position="426"/>
    </location>
</feature>
<protein>
    <submittedName>
        <fullName evidence="5">OCTC-like protein</fullName>
    </submittedName>
</protein>
<gene>
    <name evidence="5" type="ORF">MAR_007219</name>
</gene>
<dbReference type="Proteomes" id="UP001164746">
    <property type="component" value="Chromosome 1"/>
</dbReference>